<evidence type="ECO:0000313" key="1">
    <source>
        <dbReference type="EMBL" id="KAK2702228.1"/>
    </source>
</evidence>
<reference evidence="1" key="1">
    <citation type="submission" date="2023-07" db="EMBL/GenBank/DDBJ databases">
        <title>Chromosome-level genome assembly of Artemia franciscana.</title>
        <authorList>
            <person name="Jo E."/>
        </authorList>
    </citation>
    <scope>NUCLEOTIDE SEQUENCE</scope>
    <source>
        <tissue evidence="1">Whole body</tissue>
    </source>
</reference>
<accession>A0AA88H5N5</accession>
<dbReference type="Proteomes" id="UP001187531">
    <property type="component" value="Unassembled WGS sequence"/>
</dbReference>
<evidence type="ECO:0000313" key="2">
    <source>
        <dbReference type="Proteomes" id="UP001187531"/>
    </source>
</evidence>
<gene>
    <name evidence="1" type="ORF">QYM36_019159</name>
</gene>
<protein>
    <submittedName>
        <fullName evidence="1">Uncharacterized protein</fullName>
    </submittedName>
</protein>
<comment type="caution">
    <text evidence="1">The sequence shown here is derived from an EMBL/GenBank/DDBJ whole genome shotgun (WGS) entry which is preliminary data.</text>
</comment>
<organism evidence="1 2">
    <name type="scientific">Artemia franciscana</name>
    <name type="common">Brine shrimp</name>
    <name type="synonym">Artemia sanfranciscana</name>
    <dbReference type="NCBI Taxonomy" id="6661"/>
    <lineage>
        <taxon>Eukaryota</taxon>
        <taxon>Metazoa</taxon>
        <taxon>Ecdysozoa</taxon>
        <taxon>Arthropoda</taxon>
        <taxon>Crustacea</taxon>
        <taxon>Branchiopoda</taxon>
        <taxon>Anostraca</taxon>
        <taxon>Artemiidae</taxon>
        <taxon>Artemia</taxon>
    </lineage>
</organism>
<sequence length="64" mass="7321">GDIIFGMNNQKHLVRRCRAATTKKSNYPKSCQNARNIDIKKSRLPFTLLLLGDIVFGMDNQKQL</sequence>
<dbReference type="EMBL" id="JAVRJZ010000553">
    <property type="protein sequence ID" value="KAK2702228.1"/>
    <property type="molecule type" value="Genomic_DNA"/>
</dbReference>
<proteinExistence type="predicted"/>
<feature type="non-terminal residue" evidence="1">
    <location>
        <position position="64"/>
    </location>
</feature>
<name>A0AA88H5N5_ARTSF</name>
<keyword evidence="2" id="KW-1185">Reference proteome</keyword>
<dbReference type="AlphaFoldDB" id="A0AA88H5N5"/>
<feature type="non-terminal residue" evidence="1">
    <location>
        <position position="1"/>
    </location>
</feature>